<organism evidence="1 2">
    <name type="scientific">Aspergillus lucknowensis</name>
    <dbReference type="NCBI Taxonomy" id="176173"/>
    <lineage>
        <taxon>Eukaryota</taxon>
        <taxon>Fungi</taxon>
        <taxon>Dikarya</taxon>
        <taxon>Ascomycota</taxon>
        <taxon>Pezizomycotina</taxon>
        <taxon>Eurotiomycetes</taxon>
        <taxon>Eurotiomycetidae</taxon>
        <taxon>Eurotiales</taxon>
        <taxon>Aspergillaceae</taxon>
        <taxon>Aspergillus</taxon>
        <taxon>Aspergillus subgen. Nidulantes</taxon>
    </lineage>
</organism>
<keyword evidence="2" id="KW-1185">Reference proteome</keyword>
<name>A0ABR4LJG4_9EURO</name>
<comment type="caution">
    <text evidence="1">The sequence shown here is derived from an EMBL/GenBank/DDBJ whole genome shotgun (WGS) entry which is preliminary data.</text>
</comment>
<reference evidence="1 2" key="1">
    <citation type="submission" date="2024-07" db="EMBL/GenBank/DDBJ databases">
        <title>Section-level genome sequencing and comparative genomics of Aspergillus sections Usti and Cavernicolus.</title>
        <authorList>
            <consortium name="Lawrence Berkeley National Laboratory"/>
            <person name="Nybo J.L."/>
            <person name="Vesth T.C."/>
            <person name="Theobald S."/>
            <person name="Frisvad J.C."/>
            <person name="Larsen T.O."/>
            <person name="Kjaerboelling I."/>
            <person name="Rothschild-Mancinelli K."/>
            <person name="Lyhne E.K."/>
            <person name="Kogle M.E."/>
            <person name="Barry K."/>
            <person name="Clum A."/>
            <person name="Na H."/>
            <person name="Ledsgaard L."/>
            <person name="Lin J."/>
            <person name="Lipzen A."/>
            <person name="Kuo A."/>
            <person name="Riley R."/>
            <person name="Mondo S."/>
            <person name="Labutti K."/>
            <person name="Haridas S."/>
            <person name="Pangalinan J."/>
            <person name="Salamov A.A."/>
            <person name="Simmons B.A."/>
            <person name="Magnuson J.K."/>
            <person name="Chen J."/>
            <person name="Drula E."/>
            <person name="Henrissat B."/>
            <person name="Wiebenga A."/>
            <person name="Lubbers R.J."/>
            <person name="Gomes A.C."/>
            <person name="Macurrencykelacurrency M.R."/>
            <person name="Stajich J."/>
            <person name="Grigoriev I.V."/>
            <person name="Mortensen U.H."/>
            <person name="De Vries R.P."/>
            <person name="Baker S.E."/>
            <person name="Andersen M.R."/>
        </authorList>
    </citation>
    <scope>NUCLEOTIDE SEQUENCE [LARGE SCALE GENOMIC DNA]</scope>
    <source>
        <strain evidence="1 2">CBS 449.75</strain>
    </source>
</reference>
<dbReference type="GeneID" id="98144844"/>
<proteinExistence type="predicted"/>
<evidence type="ECO:0000313" key="1">
    <source>
        <dbReference type="EMBL" id="KAL2864646.1"/>
    </source>
</evidence>
<evidence type="ECO:0000313" key="2">
    <source>
        <dbReference type="Proteomes" id="UP001610432"/>
    </source>
</evidence>
<sequence>MSAHTPQSDSQPQQTPKHLILARFINESTLAVRDEVRRLATSLIALVSAFETVLYLVDHPDLRKGPLIGSTEGVLLCVLEIAPLRGY</sequence>
<dbReference type="Proteomes" id="UP001610432">
    <property type="component" value="Unassembled WGS sequence"/>
</dbReference>
<protein>
    <submittedName>
        <fullName evidence="1">Uncharacterized protein</fullName>
    </submittedName>
</protein>
<gene>
    <name evidence="1" type="ORF">BJX67DRAFT_360415</name>
</gene>
<dbReference type="RefSeq" id="XP_070883625.1">
    <property type="nucleotide sequence ID" value="XM_071029772.1"/>
</dbReference>
<accession>A0ABR4LJG4</accession>
<dbReference type="EMBL" id="JBFXLQ010000038">
    <property type="protein sequence ID" value="KAL2864646.1"/>
    <property type="molecule type" value="Genomic_DNA"/>
</dbReference>